<keyword evidence="10" id="KW-0732">Signal</keyword>
<reference evidence="12" key="1">
    <citation type="submission" date="2022-04" db="EMBL/GenBank/DDBJ databases">
        <title>Mucilaginibacter sp. RS28 isolated from freshwater.</title>
        <authorList>
            <person name="Ko S.-R."/>
        </authorList>
    </citation>
    <scope>NUCLEOTIDE SEQUENCE</scope>
    <source>
        <strain evidence="12">RS28</strain>
    </source>
</reference>
<dbReference type="PANTHER" id="PTHR33446:SF2">
    <property type="entry name" value="PROTEIN TONB"/>
    <property type="match status" value="1"/>
</dbReference>
<dbReference type="EMBL" id="JALJEJ010000006">
    <property type="protein sequence ID" value="MCJ8210879.1"/>
    <property type="molecule type" value="Genomic_DNA"/>
</dbReference>
<keyword evidence="9" id="KW-0472">Membrane</keyword>
<dbReference type="SUPFAM" id="SSF74653">
    <property type="entry name" value="TolA/TonB C-terminal domain"/>
    <property type="match status" value="1"/>
</dbReference>
<evidence type="ECO:0000256" key="5">
    <source>
        <dbReference type="ARBA" id="ARBA00022519"/>
    </source>
</evidence>
<comment type="similarity">
    <text evidence="2">Belongs to the TonB family.</text>
</comment>
<comment type="caution">
    <text evidence="12">The sequence shown here is derived from an EMBL/GenBank/DDBJ whole genome shotgun (WGS) entry which is preliminary data.</text>
</comment>
<keyword evidence="6" id="KW-0812">Transmembrane</keyword>
<accession>A0A9X1X4F6</accession>
<dbReference type="GO" id="GO:0098797">
    <property type="term" value="C:plasma membrane protein complex"/>
    <property type="evidence" value="ECO:0007669"/>
    <property type="project" value="TreeGrafter"/>
</dbReference>
<keyword evidence="5" id="KW-0997">Cell inner membrane</keyword>
<dbReference type="NCBIfam" id="TIGR01352">
    <property type="entry name" value="tonB_Cterm"/>
    <property type="match status" value="1"/>
</dbReference>
<dbReference type="InterPro" id="IPR037682">
    <property type="entry name" value="TonB_C"/>
</dbReference>
<evidence type="ECO:0000256" key="9">
    <source>
        <dbReference type="ARBA" id="ARBA00023136"/>
    </source>
</evidence>
<organism evidence="12 13">
    <name type="scientific">Mucilaginibacter straminoryzae</name>
    <dbReference type="NCBI Taxonomy" id="2932774"/>
    <lineage>
        <taxon>Bacteria</taxon>
        <taxon>Pseudomonadati</taxon>
        <taxon>Bacteroidota</taxon>
        <taxon>Sphingobacteriia</taxon>
        <taxon>Sphingobacteriales</taxon>
        <taxon>Sphingobacteriaceae</taxon>
        <taxon>Mucilaginibacter</taxon>
    </lineage>
</organism>
<evidence type="ECO:0000256" key="8">
    <source>
        <dbReference type="ARBA" id="ARBA00022989"/>
    </source>
</evidence>
<evidence type="ECO:0000256" key="3">
    <source>
        <dbReference type="ARBA" id="ARBA00022448"/>
    </source>
</evidence>
<protein>
    <submittedName>
        <fullName evidence="12">Energy transducer TonB</fullName>
    </submittedName>
</protein>
<dbReference type="Gene3D" id="3.30.1150.10">
    <property type="match status" value="1"/>
</dbReference>
<evidence type="ECO:0000313" key="12">
    <source>
        <dbReference type="EMBL" id="MCJ8210879.1"/>
    </source>
</evidence>
<keyword evidence="13" id="KW-1185">Reference proteome</keyword>
<dbReference type="AlphaFoldDB" id="A0A9X1X4F6"/>
<dbReference type="Pfam" id="PF03544">
    <property type="entry name" value="TonB_C"/>
    <property type="match status" value="1"/>
</dbReference>
<dbReference type="RefSeq" id="WP_245130893.1">
    <property type="nucleotide sequence ID" value="NZ_JALJEJ010000006.1"/>
</dbReference>
<feature type="chain" id="PRO_5040933691" evidence="10">
    <location>
        <begin position="20"/>
        <end position="220"/>
    </location>
</feature>
<dbReference type="PROSITE" id="PS52015">
    <property type="entry name" value="TONB_CTD"/>
    <property type="match status" value="1"/>
</dbReference>
<evidence type="ECO:0000256" key="4">
    <source>
        <dbReference type="ARBA" id="ARBA00022475"/>
    </source>
</evidence>
<keyword evidence="3" id="KW-0813">Transport</keyword>
<dbReference type="GO" id="GO:0055085">
    <property type="term" value="P:transmembrane transport"/>
    <property type="evidence" value="ECO:0007669"/>
    <property type="project" value="InterPro"/>
</dbReference>
<evidence type="ECO:0000256" key="7">
    <source>
        <dbReference type="ARBA" id="ARBA00022927"/>
    </source>
</evidence>
<name>A0A9X1X4F6_9SPHI</name>
<keyword evidence="4" id="KW-1003">Cell membrane</keyword>
<feature type="signal peptide" evidence="10">
    <location>
        <begin position="1"/>
        <end position="19"/>
    </location>
</feature>
<dbReference type="GO" id="GO:0015031">
    <property type="term" value="P:protein transport"/>
    <property type="evidence" value="ECO:0007669"/>
    <property type="project" value="UniProtKB-KW"/>
</dbReference>
<dbReference type="Proteomes" id="UP001139450">
    <property type="component" value="Unassembled WGS sequence"/>
</dbReference>
<keyword evidence="8" id="KW-1133">Transmembrane helix</keyword>
<evidence type="ECO:0000256" key="2">
    <source>
        <dbReference type="ARBA" id="ARBA00006555"/>
    </source>
</evidence>
<sequence length="220" mass="24557">MRFRILSVLFLAFAASGMAQPSFKGGSQALDAFLAKNIIYPEYSSQNCIAATIQVRFRVDEKGNVSQVGVEKGLGIDLDDEAVRVVKLTSGKWTVPPGYNPNYNVILPIRFDPDRTRCQGATDASMTLAIAQYKAQEGMQDAITNYYKNKYLGKADLAREAEIIAMKKQLGYDDRFIRDLLDQASQKLKQGDTEGACHDWNFIRNIGSNKADTFISQYCK</sequence>
<dbReference type="InterPro" id="IPR051045">
    <property type="entry name" value="TonB-dependent_transducer"/>
</dbReference>
<gene>
    <name evidence="12" type="ORF">MUY27_14270</name>
</gene>
<dbReference type="PANTHER" id="PTHR33446">
    <property type="entry name" value="PROTEIN TONB-RELATED"/>
    <property type="match status" value="1"/>
</dbReference>
<evidence type="ECO:0000256" key="10">
    <source>
        <dbReference type="SAM" id="SignalP"/>
    </source>
</evidence>
<feature type="domain" description="TonB C-terminal" evidence="11">
    <location>
        <begin position="25"/>
        <end position="120"/>
    </location>
</feature>
<dbReference type="InterPro" id="IPR006260">
    <property type="entry name" value="TonB/TolA_C"/>
</dbReference>
<evidence type="ECO:0000259" key="11">
    <source>
        <dbReference type="PROSITE" id="PS52015"/>
    </source>
</evidence>
<proteinExistence type="inferred from homology"/>
<evidence type="ECO:0000256" key="6">
    <source>
        <dbReference type="ARBA" id="ARBA00022692"/>
    </source>
</evidence>
<evidence type="ECO:0000256" key="1">
    <source>
        <dbReference type="ARBA" id="ARBA00004383"/>
    </source>
</evidence>
<evidence type="ECO:0000313" key="13">
    <source>
        <dbReference type="Proteomes" id="UP001139450"/>
    </source>
</evidence>
<dbReference type="GO" id="GO:0031992">
    <property type="term" value="F:energy transducer activity"/>
    <property type="evidence" value="ECO:0007669"/>
    <property type="project" value="TreeGrafter"/>
</dbReference>
<keyword evidence="7" id="KW-0653">Protein transport</keyword>
<comment type="subcellular location">
    <subcellularLocation>
        <location evidence="1">Cell inner membrane</location>
        <topology evidence="1">Single-pass membrane protein</topology>
        <orientation evidence="1">Periplasmic side</orientation>
    </subcellularLocation>
</comment>